<evidence type="ECO:0000313" key="2">
    <source>
        <dbReference type="EMBL" id="KAH7246483.1"/>
    </source>
</evidence>
<sequence length="259" mass="29558">MKTKPTYKESSSGSDSPYFADNDKPVRKAQRNKARRESRQARRRREIEREWNHKATSAYMARRATYWIERALKAEKELKEREFAENELAERELAESLHRAPCENSRSPSPSSQPSVNCELPLHTTFMRSNNVFPTLSTSSSPPKSGSSEVPGCDVTAVPFSEFFPELAPFWTRVIARTNTGSVMVEDGYDVFAHAPYDGNSFSAWLKSVVRAGFTNEEFWEDLKNPAGKMSGRNGRRPPNYLHVQRPDCPDLAQFWNKS</sequence>
<dbReference type="OrthoDB" id="5111466at2759"/>
<evidence type="ECO:0000313" key="3">
    <source>
        <dbReference type="Proteomes" id="UP000813427"/>
    </source>
</evidence>
<proteinExistence type="predicted"/>
<reference evidence="2" key="1">
    <citation type="journal article" date="2021" name="Nat. Commun.">
        <title>Genetic determinants of endophytism in the Arabidopsis root mycobiome.</title>
        <authorList>
            <person name="Mesny F."/>
            <person name="Miyauchi S."/>
            <person name="Thiergart T."/>
            <person name="Pickel B."/>
            <person name="Atanasova L."/>
            <person name="Karlsson M."/>
            <person name="Huettel B."/>
            <person name="Barry K.W."/>
            <person name="Haridas S."/>
            <person name="Chen C."/>
            <person name="Bauer D."/>
            <person name="Andreopoulos W."/>
            <person name="Pangilinan J."/>
            <person name="LaButti K."/>
            <person name="Riley R."/>
            <person name="Lipzen A."/>
            <person name="Clum A."/>
            <person name="Drula E."/>
            <person name="Henrissat B."/>
            <person name="Kohler A."/>
            <person name="Grigoriev I.V."/>
            <person name="Martin F.M."/>
            <person name="Hacquard S."/>
        </authorList>
    </citation>
    <scope>NUCLEOTIDE SEQUENCE</scope>
    <source>
        <strain evidence="2">MPI-SDFR-AT-0068</strain>
    </source>
</reference>
<feature type="compositionally biased region" description="Low complexity" evidence="1">
    <location>
        <begin position="105"/>
        <end position="115"/>
    </location>
</feature>
<accession>A0A8K0RYR1</accession>
<dbReference type="Proteomes" id="UP000813427">
    <property type="component" value="Unassembled WGS sequence"/>
</dbReference>
<feature type="compositionally biased region" description="Basic and acidic residues" evidence="1">
    <location>
        <begin position="35"/>
        <end position="53"/>
    </location>
</feature>
<dbReference type="EMBL" id="JAGPXF010000004">
    <property type="protein sequence ID" value="KAH7246483.1"/>
    <property type="molecule type" value="Genomic_DNA"/>
</dbReference>
<comment type="caution">
    <text evidence="2">The sequence shown here is derived from an EMBL/GenBank/DDBJ whole genome shotgun (WGS) entry which is preliminary data.</text>
</comment>
<evidence type="ECO:0000256" key="1">
    <source>
        <dbReference type="SAM" id="MobiDB-lite"/>
    </source>
</evidence>
<organism evidence="2 3">
    <name type="scientific">Fusarium tricinctum</name>
    <dbReference type="NCBI Taxonomy" id="61284"/>
    <lineage>
        <taxon>Eukaryota</taxon>
        <taxon>Fungi</taxon>
        <taxon>Dikarya</taxon>
        <taxon>Ascomycota</taxon>
        <taxon>Pezizomycotina</taxon>
        <taxon>Sordariomycetes</taxon>
        <taxon>Hypocreomycetidae</taxon>
        <taxon>Hypocreales</taxon>
        <taxon>Nectriaceae</taxon>
        <taxon>Fusarium</taxon>
        <taxon>Fusarium tricinctum species complex</taxon>
    </lineage>
</organism>
<gene>
    <name evidence="2" type="ORF">BKA59DRAFT_512449</name>
</gene>
<feature type="region of interest" description="Disordered" evidence="1">
    <location>
        <begin position="1"/>
        <end position="55"/>
    </location>
</feature>
<dbReference type="AlphaFoldDB" id="A0A8K0RYR1"/>
<feature type="region of interest" description="Disordered" evidence="1">
    <location>
        <begin position="99"/>
        <end position="118"/>
    </location>
</feature>
<keyword evidence="3" id="KW-1185">Reference proteome</keyword>
<name>A0A8K0RYR1_9HYPO</name>
<protein>
    <submittedName>
        <fullName evidence="2">Uncharacterized protein</fullName>
    </submittedName>
</protein>